<dbReference type="SUPFAM" id="SSF57903">
    <property type="entry name" value="FYVE/PHD zinc finger"/>
    <property type="match status" value="1"/>
</dbReference>
<evidence type="ECO:0000259" key="2">
    <source>
        <dbReference type="PROSITE" id="PS50807"/>
    </source>
</evidence>
<dbReference type="InterPro" id="IPR003902">
    <property type="entry name" value="Tscrpt_reg_GCM"/>
</dbReference>
<dbReference type="Pfam" id="PF03615">
    <property type="entry name" value="GCM"/>
    <property type="match status" value="1"/>
</dbReference>
<comment type="caution">
    <text evidence="3">The sequence shown here is derived from an EMBL/GenBank/DDBJ whole genome shotgun (WGS) entry which is preliminary data.</text>
</comment>
<evidence type="ECO:0000313" key="3">
    <source>
        <dbReference type="EMBL" id="KAJ7720661.1"/>
    </source>
</evidence>
<sequence>MLQRIKRFFGLGNQSHLQTEQPYPYPQSNIHVPPPGFPYYLPPHNQAIWPYTAYSAPPGAQYNGGGYPPYPGPGEQLLPKNVHPVFQPPLFPTVYHPPPYPPPQMYPAPLIATRETTGQHFGSIPVIPPPVPIQTIKEESLSYQWPDGNVKLECTTAFKVDKRLCLGVFHCACLTDDGEPRRVYRPKKDKTPREKQHSETCHICHSTLTYVSCDASLTYYMYLDDNGTQRSVRQHHGRHEHPRPPIKTLPAADRAALDRQIRENPQLTAQQLRTGAGPTQVPLGAINPILSGSRKARTEVENSKARQGIIQPAATRNSGFQLLEALASLQESFETPWIVKSNLMDGGFIVMQTPFMREVLLQDQIRSWHEEVLVAESGRHGVVTDGCHDFFKQVMLRWSPVLYTWIGKLDTAHHKAHFDQLVYVIAEMCTRGLGYVFDERLYSTVLDFSSAQRNGFIEAFVDFMCARIPGWNTLSEQSRTAEAASLRARAEALIQGCIVHWKRSLHKIKQTISNQYLYRFEQLVGILESEGTTPAEFIQAVETILVEFPEVRPWLSWWILPGNGNMIFPAMRKMPADLQAKLPRSTNAAESGHWLLYRGVGFGFDLWEGTKRLYRFQREIEMLYAAIIAGHVDARFQGSRPVPKSRIKWHENDGRAPDTRERLAAVQKLEAEFAVRNATLSDEERWIACNSAPALPRAPLPPPPTSAPPTTLMRRSYVWDSNSCFIDAPLEAYFRAFVAMGPAVRGEFLRRIRSDARDTGLRTVVEHLWLRGLLSGAIEPPSNNTSKKSKSKAGSAGVKSAMQLLQDSLLAGQLNVKQLIANKWDRGEFVSGMASCARTWLNQMVNTDTTREIKKNNHSTHRPHGEVSTEIGIHHGDFLIAQGYIDPDYNRPLLNDYLIHAIPRERFGTSRTITYRPLHTGPPISCSHSSCNDSDAHITSISTEWPLLLRMDPIWRTRDVETDPDLPQISCPLTIKLGSDVEYKLVSRVLFYGDVDPSSIGHYVTKTEPKNSTYLYNDLQHGGSLVELGPLYLLEEYDRDTSYVLYLRTSKAFKTSRKVAEIQADFAKIPHRSKEPIEIHDSEDELDRMLLDTLTSPDKKPRPAPTSTSLSPPPEPDGDNSPDEVQCEKCRLWAHIECLPAENWEDPEVHFICARCKRDYSVDIWDPTEIVMVPSPHAPDWKDSDVLWYPARFIQRHPKNIRSMQEYEFQWMECNDGTEVYNSQESILPVSMLRTFYRSRKFCQEISDVDLTENQIGTIRMPAYMDPDCPDHENLTLASIFEQFLPDVAQLLAVFDPQHPVVANFNEYSPGNTAVERSRKWALWLQSLDLMPTPELEEVLQQPLQDLLKHAALDDLVEAERNERVMGVGAALLQLLAAQNHLGEPLNLNGDILNDILDCRVTRRRNDGKDAVAAMFAAIPQRSRRSNLQVKQLLKFTRQHTFYDPKYHPPTFERDKPLEQVADDIPIPGTKRKAEEDVEEKKSVKRGKSAPQKRPQKKMNSKVRRGARRGKVVQCNSYYVAIQLQPKVQTQTTLITSIIVQCSPFKG</sequence>
<evidence type="ECO:0000313" key="4">
    <source>
        <dbReference type="Proteomes" id="UP001215280"/>
    </source>
</evidence>
<dbReference type="InterPro" id="IPR036115">
    <property type="entry name" value="GCM_dom_sf"/>
</dbReference>
<feature type="region of interest" description="Disordered" evidence="1">
    <location>
        <begin position="1463"/>
        <end position="1509"/>
    </location>
</feature>
<dbReference type="InterPro" id="IPR011011">
    <property type="entry name" value="Znf_FYVE_PHD"/>
</dbReference>
<dbReference type="InterPro" id="IPR013083">
    <property type="entry name" value="Znf_RING/FYVE/PHD"/>
</dbReference>
<proteinExistence type="predicted"/>
<dbReference type="Proteomes" id="UP001215280">
    <property type="component" value="Unassembled WGS sequence"/>
</dbReference>
<feature type="compositionally biased region" description="Basic residues" evidence="1">
    <location>
        <begin position="1494"/>
        <end position="1509"/>
    </location>
</feature>
<evidence type="ECO:0000256" key="1">
    <source>
        <dbReference type="SAM" id="MobiDB-lite"/>
    </source>
</evidence>
<dbReference type="PROSITE" id="PS50807">
    <property type="entry name" value="GCM"/>
    <property type="match status" value="1"/>
</dbReference>
<name>A0AAD7HIA5_9AGAR</name>
<feature type="domain" description="GCM" evidence="2">
    <location>
        <begin position="159"/>
        <end position="257"/>
    </location>
</feature>
<accession>A0AAD7HIA5</accession>
<organism evidence="3 4">
    <name type="scientific">Mycena maculata</name>
    <dbReference type="NCBI Taxonomy" id="230809"/>
    <lineage>
        <taxon>Eukaryota</taxon>
        <taxon>Fungi</taxon>
        <taxon>Dikarya</taxon>
        <taxon>Basidiomycota</taxon>
        <taxon>Agaricomycotina</taxon>
        <taxon>Agaricomycetes</taxon>
        <taxon>Agaricomycetidae</taxon>
        <taxon>Agaricales</taxon>
        <taxon>Marasmiineae</taxon>
        <taxon>Mycenaceae</taxon>
        <taxon>Mycena</taxon>
    </lineage>
</organism>
<feature type="region of interest" description="Disordered" evidence="1">
    <location>
        <begin position="1094"/>
        <end position="1124"/>
    </location>
</feature>
<dbReference type="GO" id="GO:0003677">
    <property type="term" value="F:DNA binding"/>
    <property type="evidence" value="ECO:0007669"/>
    <property type="project" value="InterPro"/>
</dbReference>
<reference evidence="3" key="1">
    <citation type="submission" date="2023-03" db="EMBL/GenBank/DDBJ databases">
        <title>Massive genome expansion in bonnet fungi (Mycena s.s.) driven by repeated elements and novel gene families across ecological guilds.</title>
        <authorList>
            <consortium name="Lawrence Berkeley National Laboratory"/>
            <person name="Harder C.B."/>
            <person name="Miyauchi S."/>
            <person name="Viragh M."/>
            <person name="Kuo A."/>
            <person name="Thoen E."/>
            <person name="Andreopoulos B."/>
            <person name="Lu D."/>
            <person name="Skrede I."/>
            <person name="Drula E."/>
            <person name="Henrissat B."/>
            <person name="Morin E."/>
            <person name="Kohler A."/>
            <person name="Barry K."/>
            <person name="LaButti K."/>
            <person name="Morin E."/>
            <person name="Salamov A."/>
            <person name="Lipzen A."/>
            <person name="Mereny Z."/>
            <person name="Hegedus B."/>
            <person name="Baldrian P."/>
            <person name="Stursova M."/>
            <person name="Weitz H."/>
            <person name="Taylor A."/>
            <person name="Grigoriev I.V."/>
            <person name="Nagy L.G."/>
            <person name="Martin F."/>
            <person name="Kauserud H."/>
        </authorList>
    </citation>
    <scope>NUCLEOTIDE SEQUENCE</scope>
    <source>
        <strain evidence="3">CBHHK188m</strain>
    </source>
</reference>
<dbReference type="Gene3D" id="3.30.40.10">
    <property type="entry name" value="Zinc/RING finger domain, C3HC4 (zinc finger)"/>
    <property type="match status" value="1"/>
</dbReference>
<dbReference type="GO" id="GO:0006355">
    <property type="term" value="P:regulation of DNA-templated transcription"/>
    <property type="evidence" value="ECO:0007669"/>
    <property type="project" value="InterPro"/>
</dbReference>
<gene>
    <name evidence="3" type="ORF">DFH07DRAFT_946987</name>
</gene>
<feature type="compositionally biased region" description="Basic and acidic residues" evidence="1">
    <location>
        <begin position="1472"/>
        <end position="1482"/>
    </location>
</feature>
<dbReference type="EMBL" id="JARJLG010000276">
    <property type="protein sequence ID" value="KAJ7720661.1"/>
    <property type="molecule type" value="Genomic_DNA"/>
</dbReference>
<protein>
    <recommendedName>
        <fullName evidence="2">GCM domain-containing protein</fullName>
    </recommendedName>
</protein>
<keyword evidence="4" id="KW-1185">Reference proteome</keyword>
<dbReference type="CDD" id="cd15489">
    <property type="entry name" value="PHD_SF"/>
    <property type="match status" value="1"/>
</dbReference>
<dbReference type="SUPFAM" id="SSF90073">
    <property type="entry name" value="GCM domain"/>
    <property type="match status" value="1"/>
</dbReference>